<keyword evidence="3" id="KW-0067">ATP-binding</keyword>
<dbReference type="Proteomes" id="UP000245474">
    <property type="component" value="Unassembled WGS sequence"/>
</dbReference>
<dbReference type="SUPFAM" id="SSF56059">
    <property type="entry name" value="Glutathione synthetase ATP-binding domain-like"/>
    <property type="match status" value="1"/>
</dbReference>
<evidence type="ECO:0000256" key="3">
    <source>
        <dbReference type="PROSITE-ProRule" id="PRU00409"/>
    </source>
</evidence>
<organism evidence="5 6">
    <name type="scientific">Sediminicurvatus halobius</name>
    <dbReference type="NCBI Taxonomy" id="2182432"/>
    <lineage>
        <taxon>Bacteria</taxon>
        <taxon>Pseudomonadati</taxon>
        <taxon>Pseudomonadota</taxon>
        <taxon>Gammaproteobacteria</taxon>
        <taxon>Chromatiales</taxon>
        <taxon>Ectothiorhodospiraceae</taxon>
        <taxon>Sediminicurvatus</taxon>
    </lineage>
</organism>
<evidence type="ECO:0000313" key="5">
    <source>
        <dbReference type="EMBL" id="PWG62352.1"/>
    </source>
</evidence>
<reference evidence="5 6" key="1">
    <citation type="submission" date="2018-05" db="EMBL/GenBank/DDBJ databases">
        <title>Spiribacter halobius sp. nov., a moderately halophilic bacterium isolated from marine solar saltern.</title>
        <authorList>
            <person name="Zheng W.-S."/>
            <person name="Lu D.-C."/>
            <person name="Du Z.-J."/>
        </authorList>
    </citation>
    <scope>NUCLEOTIDE SEQUENCE [LARGE SCALE GENOMIC DNA]</scope>
    <source>
        <strain evidence="5 6">E85</strain>
    </source>
</reference>
<dbReference type="Gene3D" id="3.30.470.20">
    <property type="entry name" value="ATP-grasp fold, B domain"/>
    <property type="match status" value="1"/>
</dbReference>
<evidence type="ECO:0000313" key="6">
    <source>
        <dbReference type="Proteomes" id="UP000245474"/>
    </source>
</evidence>
<dbReference type="GO" id="GO:0005524">
    <property type="term" value="F:ATP binding"/>
    <property type="evidence" value="ECO:0007669"/>
    <property type="project" value="UniProtKB-UniRule"/>
</dbReference>
<dbReference type="PANTHER" id="PTHR23132">
    <property type="entry name" value="D-ALANINE--D-ALANINE LIGASE"/>
    <property type="match status" value="1"/>
</dbReference>
<dbReference type="GO" id="GO:0008716">
    <property type="term" value="F:D-alanine-D-alanine ligase activity"/>
    <property type="evidence" value="ECO:0007669"/>
    <property type="project" value="InterPro"/>
</dbReference>
<dbReference type="PROSITE" id="PS50975">
    <property type="entry name" value="ATP_GRASP"/>
    <property type="match status" value="1"/>
</dbReference>
<protein>
    <submittedName>
        <fullName evidence="5">D-alanine--D-alanine ligase</fullName>
    </submittedName>
</protein>
<dbReference type="OrthoDB" id="9800957at2"/>
<accession>A0A2U2MZW4</accession>
<dbReference type="InterPro" id="IPR011095">
    <property type="entry name" value="Dala_Dala_lig_C"/>
</dbReference>
<dbReference type="GO" id="GO:0046872">
    <property type="term" value="F:metal ion binding"/>
    <property type="evidence" value="ECO:0007669"/>
    <property type="project" value="InterPro"/>
</dbReference>
<dbReference type="Pfam" id="PF07478">
    <property type="entry name" value="Dala_Dala_lig_C"/>
    <property type="match status" value="1"/>
</dbReference>
<comment type="similarity">
    <text evidence="1">Belongs to the D-alanine--D-alanine ligase family.</text>
</comment>
<evidence type="ECO:0000259" key="4">
    <source>
        <dbReference type="PROSITE" id="PS50975"/>
    </source>
</evidence>
<dbReference type="PANTHER" id="PTHR23132:SF23">
    <property type="entry name" value="D-ALANINE--D-ALANINE LIGASE B"/>
    <property type="match status" value="1"/>
</dbReference>
<proteinExistence type="inferred from homology"/>
<feature type="domain" description="ATP-grasp" evidence="4">
    <location>
        <begin position="118"/>
        <end position="331"/>
    </location>
</feature>
<dbReference type="EMBL" id="QFFI01000020">
    <property type="protein sequence ID" value="PWG62352.1"/>
    <property type="molecule type" value="Genomic_DNA"/>
</dbReference>
<evidence type="ECO:0000256" key="1">
    <source>
        <dbReference type="ARBA" id="ARBA00010871"/>
    </source>
</evidence>
<dbReference type="AlphaFoldDB" id="A0A2U2MZW4"/>
<sequence>MTDATLDVALLAGDPHLPYEYGVDGRFGEDEQEAVGRARDALAGLPGLRVRLLDDHDRLIDQLRAEPPQLAVNFCDTGYRNRLALEPNVPALLELLDVPYTGSGPACMGICADKALVRHLAVAQGVPVPNETLVDLQSDPLPLPELYPALIKPNDGCGSQGVTPDCVVHDAASADAWLRQLASNPAHDRALIQDFLTGPEYTVGLVGNAAQGLEVLPILEVDYSRLPADLPPILSYGSKVDPESPYWQALRFREAELPEAVRAQMVDQAAWLFGRLGFRDYARIDFRAGADGVPRLLDANFNPTWSWDGKLAMMAGWAGWDYAGLLQRIVDAARARHGL</sequence>
<evidence type="ECO:0000256" key="2">
    <source>
        <dbReference type="ARBA" id="ARBA00022598"/>
    </source>
</evidence>
<keyword evidence="6" id="KW-1185">Reference proteome</keyword>
<keyword evidence="3" id="KW-0547">Nucleotide-binding</keyword>
<gene>
    <name evidence="5" type="ORF">DEM34_12830</name>
</gene>
<dbReference type="RefSeq" id="WP_109679218.1">
    <property type="nucleotide sequence ID" value="NZ_CP086615.1"/>
</dbReference>
<dbReference type="InterPro" id="IPR011761">
    <property type="entry name" value="ATP-grasp"/>
</dbReference>
<comment type="caution">
    <text evidence="5">The sequence shown here is derived from an EMBL/GenBank/DDBJ whole genome shotgun (WGS) entry which is preliminary data.</text>
</comment>
<name>A0A2U2MZW4_9GAMM</name>
<keyword evidence="2 5" id="KW-0436">Ligase</keyword>